<protein>
    <recommendedName>
        <fullName evidence="1">Carbohydrate kinase PfkB domain-containing protein</fullName>
    </recommendedName>
</protein>
<dbReference type="PANTHER" id="PTHR47098">
    <property type="entry name" value="PROTEIN MAK32"/>
    <property type="match status" value="1"/>
</dbReference>
<dbReference type="InterPro" id="IPR029056">
    <property type="entry name" value="Ribokinase-like"/>
</dbReference>
<dbReference type="SUPFAM" id="SSF53613">
    <property type="entry name" value="Ribokinase-like"/>
    <property type="match status" value="1"/>
</dbReference>
<evidence type="ECO:0000313" key="2">
    <source>
        <dbReference type="EMBL" id="KAK5175151.1"/>
    </source>
</evidence>
<organism evidence="2 3">
    <name type="scientific">Saxophila tyrrhenica</name>
    <dbReference type="NCBI Taxonomy" id="1690608"/>
    <lineage>
        <taxon>Eukaryota</taxon>
        <taxon>Fungi</taxon>
        <taxon>Dikarya</taxon>
        <taxon>Ascomycota</taxon>
        <taxon>Pezizomycotina</taxon>
        <taxon>Dothideomycetes</taxon>
        <taxon>Dothideomycetidae</taxon>
        <taxon>Mycosphaerellales</taxon>
        <taxon>Extremaceae</taxon>
        <taxon>Saxophila</taxon>
    </lineage>
</organism>
<dbReference type="Proteomes" id="UP001337655">
    <property type="component" value="Unassembled WGS sequence"/>
</dbReference>
<gene>
    <name evidence="2" type="ORF">LTR77_000288</name>
</gene>
<dbReference type="RefSeq" id="XP_064663789.1">
    <property type="nucleotide sequence ID" value="XM_064797555.1"/>
</dbReference>
<accession>A0AAV9PMC9</accession>
<dbReference type="Pfam" id="PF00294">
    <property type="entry name" value="PfkB"/>
    <property type="match status" value="1"/>
</dbReference>
<dbReference type="EMBL" id="JAVRRT010000001">
    <property type="protein sequence ID" value="KAK5175151.1"/>
    <property type="molecule type" value="Genomic_DNA"/>
</dbReference>
<keyword evidence="3" id="KW-1185">Reference proteome</keyword>
<evidence type="ECO:0000313" key="3">
    <source>
        <dbReference type="Proteomes" id="UP001337655"/>
    </source>
</evidence>
<dbReference type="InterPro" id="IPR011611">
    <property type="entry name" value="PfkB_dom"/>
</dbReference>
<reference evidence="2 3" key="1">
    <citation type="submission" date="2023-08" db="EMBL/GenBank/DDBJ databases">
        <title>Black Yeasts Isolated from many extreme environments.</title>
        <authorList>
            <person name="Coleine C."/>
            <person name="Stajich J.E."/>
            <person name="Selbmann L."/>
        </authorList>
    </citation>
    <scope>NUCLEOTIDE SEQUENCE [LARGE SCALE GENOMIC DNA]</scope>
    <source>
        <strain evidence="2 3">CCFEE 5935</strain>
    </source>
</reference>
<dbReference type="AlphaFoldDB" id="A0AAV9PMC9"/>
<evidence type="ECO:0000259" key="1">
    <source>
        <dbReference type="Pfam" id="PF00294"/>
    </source>
</evidence>
<dbReference type="GeneID" id="89921639"/>
<comment type="caution">
    <text evidence="2">The sequence shown here is derived from an EMBL/GenBank/DDBJ whole genome shotgun (WGS) entry which is preliminary data.</text>
</comment>
<dbReference type="PANTHER" id="PTHR47098:SF2">
    <property type="entry name" value="PROTEIN MAK32"/>
    <property type="match status" value="1"/>
</dbReference>
<dbReference type="Gene3D" id="3.40.1190.20">
    <property type="match status" value="1"/>
</dbReference>
<proteinExistence type="predicted"/>
<sequence>MTSLDGSGHEIDFCTLGMFIIDDIYPPPDVPNQPAQKDIIGGAGTYSAIGARLFSPPPSSYSTGWIVDAGTDFPADLRDLIKSWQTGVLLRPRDALTTRGWNGYGENDHRAFKYLTEKKRLTADDLTAELLKAKSFHLICSPTRCVDMVRRILDRRRGTFGEYLVRPMIIWEPVPDLCVPAELQNTYDALPYVDVVSPNHVELAALFGFKHSSGVDKQVVEQHASNLLANGIGPNNHGSVVVRGGKEGCFVTDLEQQKWLPAYHQDSSRVIDPTGGGNGFLGGFAVGLVRTGDVVEAAEWGSVAASFCIEQVGVPELETIISTATCTDELWNGESVHDRLEEYRKRTS</sequence>
<feature type="domain" description="Carbohydrate kinase PfkB" evidence="1">
    <location>
        <begin position="185"/>
        <end position="314"/>
    </location>
</feature>
<name>A0AAV9PMC9_9PEZI</name>